<sequence length="103" mass="11117">MFLGEGLAIYSEIVAAKNINTFAATFWKMSGVMTLAGLLLIAGYMFGLKYLNNIWIVGVVSIGGIIIMEPVITYLLFQEFPSRGALIGLVLGILGLLSALFIK</sequence>
<accession>A0A1F6W1G3</accession>
<evidence type="ECO:0000256" key="1">
    <source>
        <dbReference type="SAM" id="Phobius"/>
    </source>
</evidence>
<feature type="transmembrane region" description="Helical" evidence="1">
    <location>
        <begin position="26"/>
        <end position="47"/>
    </location>
</feature>
<feature type="transmembrane region" description="Helical" evidence="1">
    <location>
        <begin position="54"/>
        <end position="77"/>
    </location>
</feature>
<evidence type="ECO:0000313" key="2">
    <source>
        <dbReference type="EMBL" id="OGI75741.1"/>
    </source>
</evidence>
<protein>
    <recommendedName>
        <fullName evidence="4">EamA domain-containing protein</fullName>
    </recommendedName>
</protein>
<name>A0A1F6W1G3_9BACT</name>
<evidence type="ECO:0000313" key="3">
    <source>
        <dbReference type="Proteomes" id="UP000179275"/>
    </source>
</evidence>
<evidence type="ECO:0008006" key="4">
    <source>
        <dbReference type="Google" id="ProtNLM"/>
    </source>
</evidence>
<dbReference type="EMBL" id="MFUG01000016">
    <property type="protein sequence ID" value="OGI75741.1"/>
    <property type="molecule type" value="Genomic_DNA"/>
</dbReference>
<keyword evidence="1" id="KW-1133">Transmembrane helix</keyword>
<feature type="transmembrane region" description="Helical" evidence="1">
    <location>
        <begin position="83"/>
        <end position="102"/>
    </location>
</feature>
<comment type="caution">
    <text evidence="2">The sequence shown here is derived from an EMBL/GenBank/DDBJ whole genome shotgun (WGS) entry which is preliminary data.</text>
</comment>
<dbReference type="AlphaFoldDB" id="A0A1F6W1G3"/>
<reference evidence="2 3" key="1">
    <citation type="journal article" date="2016" name="Nat. Commun.">
        <title>Thousands of microbial genomes shed light on interconnected biogeochemical processes in an aquifer system.</title>
        <authorList>
            <person name="Anantharaman K."/>
            <person name="Brown C.T."/>
            <person name="Hug L.A."/>
            <person name="Sharon I."/>
            <person name="Castelle C.J."/>
            <person name="Probst A.J."/>
            <person name="Thomas B.C."/>
            <person name="Singh A."/>
            <person name="Wilkins M.J."/>
            <person name="Karaoz U."/>
            <person name="Brodie E.L."/>
            <person name="Williams K.H."/>
            <person name="Hubbard S.S."/>
            <person name="Banfield J.F."/>
        </authorList>
    </citation>
    <scope>NUCLEOTIDE SEQUENCE [LARGE SCALE GENOMIC DNA]</scope>
</reference>
<dbReference type="Proteomes" id="UP000179275">
    <property type="component" value="Unassembled WGS sequence"/>
</dbReference>
<keyword evidence="1" id="KW-0472">Membrane</keyword>
<organism evidence="2 3">
    <name type="scientific">Candidatus Nomurabacteria bacterium RIFCSPHIGHO2_02_FULL_42_19</name>
    <dbReference type="NCBI Taxonomy" id="1801756"/>
    <lineage>
        <taxon>Bacteria</taxon>
        <taxon>Candidatus Nomuraibacteriota</taxon>
    </lineage>
</organism>
<dbReference type="STRING" id="1801756.A3C67_03020"/>
<proteinExistence type="predicted"/>
<gene>
    <name evidence="2" type="ORF">A3C67_03020</name>
</gene>
<keyword evidence="1" id="KW-0812">Transmembrane</keyword>